<sequence length="63" mass="7344">MERTKASDIVLGLQREINWGHLDQMKSNQAVMQKLDNVTEELRAMKCSIEYLHDGVRTVQEKK</sequence>
<reference evidence="1" key="2">
    <citation type="journal article" date="2015" name="Data Brief">
        <title>Shoot transcriptome of the giant reed, Arundo donax.</title>
        <authorList>
            <person name="Barrero R.A."/>
            <person name="Guerrero F.D."/>
            <person name="Moolhuijzen P."/>
            <person name="Goolsby J.A."/>
            <person name="Tidwell J."/>
            <person name="Bellgard S.E."/>
            <person name="Bellgard M.I."/>
        </authorList>
    </citation>
    <scope>NUCLEOTIDE SEQUENCE</scope>
    <source>
        <tissue evidence="1">Shoot tissue taken approximately 20 cm above the soil surface</tissue>
    </source>
</reference>
<organism evidence="1">
    <name type="scientific">Arundo donax</name>
    <name type="common">Giant reed</name>
    <name type="synonym">Donax arundinaceus</name>
    <dbReference type="NCBI Taxonomy" id="35708"/>
    <lineage>
        <taxon>Eukaryota</taxon>
        <taxon>Viridiplantae</taxon>
        <taxon>Streptophyta</taxon>
        <taxon>Embryophyta</taxon>
        <taxon>Tracheophyta</taxon>
        <taxon>Spermatophyta</taxon>
        <taxon>Magnoliopsida</taxon>
        <taxon>Liliopsida</taxon>
        <taxon>Poales</taxon>
        <taxon>Poaceae</taxon>
        <taxon>PACMAD clade</taxon>
        <taxon>Arundinoideae</taxon>
        <taxon>Arundineae</taxon>
        <taxon>Arundo</taxon>
    </lineage>
</organism>
<accession>A0A0A9GLD8</accession>
<dbReference type="AlphaFoldDB" id="A0A0A9GLD8"/>
<reference evidence="1" key="1">
    <citation type="submission" date="2014-09" db="EMBL/GenBank/DDBJ databases">
        <authorList>
            <person name="Magalhaes I.L.F."/>
            <person name="Oliveira U."/>
            <person name="Santos F.R."/>
            <person name="Vidigal T.H.D.A."/>
            <person name="Brescovit A.D."/>
            <person name="Santos A.J."/>
        </authorList>
    </citation>
    <scope>NUCLEOTIDE SEQUENCE</scope>
    <source>
        <tissue evidence="1">Shoot tissue taken approximately 20 cm above the soil surface</tissue>
    </source>
</reference>
<evidence type="ECO:0000313" key="1">
    <source>
        <dbReference type="EMBL" id="JAE25935.1"/>
    </source>
</evidence>
<dbReference type="EMBL" id="GBRH01171961">
    <property type="protein sequence ID" value="JAE25935.1"/>
    <property type="molecule type" value="Transcribed_RNA"/>
</dbReference>
<proteinExistence type="predicted"/>
<protein>
    <submittedName>
        <fullName evidence="1">Uncharacterized protein</fullName>
    </submittedName>
</protein>
<name>A0A0A9GLD8_ARUDO</name>